<dbReference type="GO" id="GO:0008081">
    <property type="term" value="F:phosphoric diester hydrolase activity"/>
    <property type="evidence" value="ECO:0007669"/>
    <property type="project" value="TreeGrafter"/>
</dbReference>
<evidence type="ECO:0000256" key="6">
    <source>
        <dbReference type="ARBA" id="ARBA00022763"/>
    </source>
</evidence>
<dbReference type="HAMAP" id="MF_00152">
    <property type="entry name" value="Nfo"/>
    <property type="match status" value="1"/>
</dbReference>
<evidence type="ECO:0000256" key="7">
    <source>
        <dbReference type="ARBA" id="ARBA00022801"/>
    </source>
</evidence>
<feature type="compositionally biased region" description="Basic and acidic residues" evidence="12">
    <location>
        <begin position="113"/>
        <end position="128"/>
    </location>
</feature>
<feature type="compositionally biased region" description="Basic residues" evidence="12">
    <location>
        <begin position="166"/>
        <end position="177"/>
    </location>
</feature>
<feature type="compositionally biased region" description="Low complexity" evidence="12">
    <location>
        <begin position="178"/>
        <end position="191"/>
    </location>
</feature>
<feature type="compositionally biased region" description="Low complexity" evidence="12">
    <location>
        <begin position="129"/>
        <end position="146"/>
    </location>
</feature>
<comment type="subcellular location">
    <subcellularLocation>
        <location evidence="3">Mitochondrion</location>
    </subcellularLocation>
</comment>
<dbReference type="PANTHER" id="PTHR21445">
    <property type="entry name" value="ENDONUCLEASE IV ENDODEOXYRIBONUCLEASE IV"/>
    <property type="match status" value="1"/>
</dbReference>
<dbReference type="PROSITE" id="PS00729">
    <property type="entry name" value="AP_NUCLEASE_F2_1"/>
    <property type="match status" value="1"/>
</dbReference>
<dbReference type="Pfam" id="PF01261">
    <property type="entry name" value="AP_endonuc_2"/>
    <property type="match status" value="1"/>
</dbReference>
<evidence type="ECO:0000256" key="3">
    <source>
        <dbReference type="ARBA" id="ARBA00004173"/>
    </source>
</evidence>
<sequence>MLLFTLLALSPLRLQPAQSISYTAFARAHCSLLHGSAPPRLSLSSCQQQQRPEIFEASRQNLPGTSVRVLNFGGSEPQRYRTMTAKGTKTLNSQAKEDAVEEEAPPAATTVKRKLEGATVKSEDETQDKAPPAESKSSSAAAAGEAAAEEEEGVGEPEPAEDAPVAKKRRAAPKARAKASAGKKNASATATPPSGILKPDEEFTALATLAAKSRKFVGAHISAAGGVQNALNSCFNVKGQAFALFLKCQRKWVSPPLAETAIKGFKERCDQLEMDKAMQVLPHGSYLINVANPDKTKQENAYKALLDDLQRCEALGIKLYNIHPGSTVGDCSKEEGIRNIAEAVNRAHKDTKFVVVVLENMAGQKNVVGSKFEDLRDIIDLIEDKGRVGVCLDTCHLFAAGYDIRTPEKFEKVMEQFDDIVGYKYLKGMHLNDSKSQLSSGLDRHELLGKGHLGLEPFKYIMRHPTRFKDMPLILETPDPTEGSIWKQEIKQMYSFLEKEQQ</sequence>
<evidence type="ECO:0000256" key="1">
    <source>
        <dbReference type="ARBA" id="ARBA00001936"/>
    </source>
</evidence>
<dbReference type="OrthoDB" id="7663182at2759"/>
<keyword evidence="6" id="KW-0227">DNA damage</keyword>
<feature type="compositionally biased region" description="Polar residues" evidence="12">
    <location>
        <begin position="85"/>
        <end position="94"/>
    </location>
</feature>
<dbReference type="NCBIfam" id="TIGR00587">
    <property type="entry name" value="nfo"/>
    <property type="match status" value="1"/>
</dbReference>
<keyword evidence="16" id="KW-1185">Reference proteome</keyword>
<dbReference type="AlphaFoldDB" id="U6LTR5"/>
<dbReference type="VEuPathDB" id="ToxoDB:EBH_0007770"/>
<evidence type="ECO:0000313" key="16">
    <source>
        <dbReference type="Proteomes" id="UP000030750"/>
    </source>
</evidence>
<evidence type="ECO:0000256" key="8">
    <source>
        <dbReference type="ARBA" id="ARBA00022833"/>
    </source>
</evidence>
<comment type="function">
    <text evidence="11">Plays a role in mitochondrial DNA base excision repair (BER) pathway induced by oxidative stress. Has apurinic/apyrimidinic (AP) endonuclease activity towards double-stranded DNA (dsDNA) with a preference for C as opposite base. Has 3'-phosphatase activity; removes 3'-phosphate from blunt-end, recessed, and gapped DNA templates and thus, removes 3'-blocks for DNA polymerase activity during BER. Lacks 3'-5' exonuclease activity and does not cleave damaged bases by nucleotide incision repair (NIR).</text>
</comment>
<keyword evidence="9" id="KW-0234">DNA repair</keyword>
<keyword evidence="15" id="KW-0255">Endonuclease</keyword>
<dbReference type="GO" id="GO:0005634">
    <property type="term" value="C:nucleus"/>
    <property type="evidence" value="ECO:0007669"/>
    <property type="project" value="TreeGrafter"/>
</dbReference>
<reference evidence="15" key="1">
    <citation type="submission" date="2013-10" db="EMBL/GenBank/DDBJ databases">
        <title>Genomic analysis of the causative agents of coccidiosis in chickens.</title>
        <authorList>
            <person name="Reid A.J."/>
            <person name="Blake D."/>
            <person name="Billington K."/>
            <person name="Browne H."/>
            <person name="Dunn M."/>
            <person name="Hung S."/>
            <person name="Kawahara F."/>
            <person name="Miranda-Saavedra D."/>
            <person name="Mourier T."/>
            <person name="Nagra H."/>
            <person name="Otto T.D."/>
            <person name="Rawlings N."/>
            <person name="Sanchez A."/>
            <person name="Sanders M."/>
            <person name="Subramaniam C."/>
            <person name="Tay Y."/>
            <person name="Dear P."/>
            <person name="Doerig C."/>
            <person name="Gruber A."/>
            <person name="Parkinson J."/>
            <person name="Shirley M."/>
            <person name="Wan K.L."/>
            <person name="Berriman M."/>
            <person name="Tomley F."/>
            <person name="Pain A."/>
        </authorList>
    </citation>
    <scope>NUCLEOTIDE SEQUENCE [LARGE SCALE GENOMIC DNA]</scope>
    <source>
        <strain evidence="15">Houghton</strain>
    </source>
</reference>
<keyword evidence="7" id="KW-0378">Hydrolase</keyword>
<dbReference type="InterPro" id="IPR018246">
    <property type="entry name" value="AP_endonuc_F2_Zn_BS"/>
</dbReference>
<evidence type="ECO:0000256" key="13">
    <source>
        <dbReference type="SAM" id="SignalP"/>
    </source>
</evidence>
<name>U6LTR5_9EIME</name>
<organism evidence="15 16">
    <name type="scientific">Eimeria brunetti</name>
    <dbReference type="NCBI Taxonomy" id="51314"/>
    <lineage>
        <taxon>Eukaryota</taxon>
        <taxon>Sar</taxon>
        <taxon>Alveolata</taxon>
        <taxon>Apicomplexa</taxon>
        <taxon>Conoidasida</taxon>
        <taxon>Coccidia</taxon>
        <taxon>Eucoccidiorida</taxon>
        <taxon>Eimeriorina</taxon>
        <taxon>Eimeriidae</taxon>
        <taxon>Eimeria</taxon>
    </lineage>
</organism>
<protein>
    <submittedName>
        <fullName evidence="15">Endonuclease V, putative</fullName>
    </submittedName>
</protein>
<evidence type="ECO:0000256" key="11">
    <source>
        <dbReference type="ARBA" id="ARBA00054483"/>
    </source>
</evidence>
<reference evidence="15" key="2">
    <citation type="submission" date="2013-10" db="EMBL/GenBank/DDBJ databases">
        <authorList>
            <person name="Aslett M."/>
        </authorList>
    </citation>
    <scope>NUCLEOTIDE SEQUENCE [LARGE SCALE GENOMIC DNA]</scope>
    <source>
        <strain evidence="15">Houghton</strain>
    </source>
</reference>
<dbReference type="PROSITE" id="PS51432">
    <property type="entry name" value="AP_NUCLEASE_F2_4"/>
    <property type="match status" value="1"/>
</dbReference>
<dbReference type="Proteomes" id="UP000030750">
    <property type="component" value="Unassembled WGS sequence"/>
</dbReference>
<dbReference type="InterPro" id="IPR036237">
    <property type="entry name" value="Xyl_isomerase-like_sf"/>
</dbReference>
<dbReference type="CDD" id="cd00019">
    <property type="entry name" value="AP2Ec"/>
    <property type="match status" value="1"/>
</dbReference>
<proteinExistence type="inferred from homology"/>
<dbReference type="GO" id="GO:0003906">
    <property type="term" value="F:DNA-(apurinic or apyrimidinic site) endonuclease activity"/>
    <property type="evidence" value="ECO:0007669"/>
    <property type="project" value="TreeGrafter"/>
</dbReference>
<evidence type="ECO:0000256" key="2">
    <source>
        <dbReference type="ARBA" id="ARBA00001947"/>
    </source>
</evidence>
<evidence type="ECO:0000259" key="14">
    <source>
        <dbReference type="Pfam" id="PF01261"/>
    </source>
</evidence>
<comment type="cofactor">
    <cofactor evidence="2">
        <name>Zn(2+)</name>
        <dbReference type="ChEBI" id="CHEBI:29105"/>
    </cofactor>
</comment>
<dbReference type="GO" id="GO:0005739">
    <property type="term" value="C:mitochondrion"/>
    <property type="evidence" value="ECO:0007669"/>
    <property type="project" value="UniProtKB-SubCell"/>
</dbReference>
<evidence type="ECO:0000256" key="5">
    <source>
        <dbReference type="ARBA" id="ARBA00022723"/>
    </source>
</evidence>
<dbReference type="SUPFAM" id="SSF51658">
    <property type="entry name" value="Xylose isomerase-like"/>
    <property type="match status" value="1"/>
</dbReference>
<evidence type="ECO:0000256" key="4">
    <source>
        <dbReference type="ARBA" id="ARBA00005340"/>
    </source>
</evidence>
<dbReference type="InterPro" id="IPR001719">
    <property type="entry name" value="AP_endonuc_2"/>
</dbReference>
<dbReference type="NCBIfam" id="NF002199">
    <property type="entry name" value="PRK01060.1-4"/>
    <property type="match status" value="1"/>
</dbReference>
<dbReference type="InterPro" id="IPR013022">
    <property type="entry name" value="Xyl_isomerase-like_TIM-brl"/>
</dbReference>
<dbReference type="SMART" id="SM00518">
    <property type="entry name" value="AP2Ec"/>
    <property type="match status" value="1"/>
</dbReference>
<feature type="domain" description="Xylose isomerase-like TIM barrel" evidence="14">
    <location>
        <begin position="241"/>
        <end position="493"/>
    </location>
</feature>
<gene>
    <name evidence="15" type="ORF">EBH_0007770</name>
</gene>
<comment type="cofactor">
    <cofactor evidence="1">
        <name>Mn(2+)</name>
        <dbReference type="ChEBI" id="CHEBI:29035"/>
    </cofactor>
</comment>
<evidence type="ECO:0000256" key="12">
    <source>
        <dbReference type="SAM" id="MobiDB-lite"/>
    </source>
</evidence>
<evidence type="ECO:0000256" key="10">
    <source>
        <dbReference type="ARBA" id="ARBA00023211"/>
    </source>
</evidence>
<feature type="chain" id="PRO_5004672894" evidence="13">
    <location>
        <begin position="20"/>
        <end position="502"/>
    </location>
</feature>
<keyword evidence="5" id="KW-0479">Metal-binding</keyword>
<dbReference type="EMBL" id="HG713352">
    <property type="protein sequence ID" value="CDJ53521.1"/>
    <property type="molecule type" value="Genomic_DNA"/>
</dbReference>
<feature type="region of interest" description="Disordered" evidence="12">
    <location>
        <begin position="85"/>
        <end position="198"/>
    </location>
</feature>
<accession>U6LTR5</accession>
<dbReference type="FunFam" id="3.20.20.150:FF:000001">
    <property type="entry name" value="Probable endonuclease 4"/>
    <property type="match status" value="1"/>
</dbReference>
<dbReference type="PROSITE" id="PS00730">
    <property type="entry name" value="AP_NUCLEASE_F2_2"/>
    <property type="match status" value="1"/>
</dbReference>
<keyword evidence="10" id="KW-0464">Manganese</keyword>
<feature type="compositionally biased region" description="Acidic residues" evidence="12">
    <location>
        <begin position="147"/>
        <end position="161"/>
    </location>
</feature>
<dbReference type="GO" id="GO:0003677">
    <property type="term" value="F:DNA binding"/>
    <property type="evidence" value="ECO:0007669"/>
    <property type="project" value="InterPro"/>
</dbReference>
<dbReference type="PANTHER" id="PTHR21445:SF0">
    <property type="entry name" value="APURINIC-APYRIMIDINIC ENDONUCLEASE"/>
    <property type="match status" value="1"/>
</dbReference>
<evidence type="ECO:0000313" key="15">
    <source>
        <dbReference type="EMBL" id="CDJ53521.1"/>
    </source>
</evidence>
<evidence type="ECO:0000256" key="9">
    <source>
        <dbReference type="ARBA" id="ARBA00023204"/>
    </source>
</evidence>
<dbReference type="Gene3D" id="3.20.20.150">
    <property type="entry name" value="Divalent-metal-dependent TIM barrel enzymes"/>
    <property type="match status" value="1"/>
</dbReference>
<dbReference type="GO" id="GO:0008270">
    <property type="term" value="F:zinc ion binding"/>
    <property type="evidence" value="ECO:0007669"/>
    <property type="project" value="InterPro"/>
</dbReference>
<keyword evidence="15" id="KW-0540">Nuclease</keyword>
<keyword evidence="8" id="KW-0862">Zinc</keyword>
<comment type="similarity">
    <text evidence="4">Belongs to the AP endonuclease 2 family.</text>
</comment>
<dbReference type="GO" id="GO:0006284">
    <property type="term" value="P:base-excision repair"/>
    <property type="evidence" value="ECO:0007669"/>
    <property type="project" value="TreeGrafter"/>
</dbReference>
<feature type="signal peptide" evidence="13">
    <location>
        <begin position="1"/>
        <end position="19"/>
    </location>
</feature>
<keyword evidence="13" id="KW-0732">Signal</keyword>